<dbReference type="GO" id="GO:0000287">
    <property type="term" value="F:magnesium ion binding"/>
    <property type="evidence" value="ECO:0007669"/>
    <property type="project" value="TreeGrafter"/>
</dbReference>
<dbReference type="GO" id="GO:0015940">
    <property type="term" value="P:pantothenate biosynthetic process"/>
    <property type="evidence" value="ECO:0007669"/>
    <property type="project" value="UniProtKB-UniRule"/>
</dbReference>
<comment type="subcellular location">
    <subcellularLocation>
        <location evidence="7">Cytoplasm</location>
    </subcellularLocation>
</comment>
<comment type="subunit">
    <text evidence="3 7">Homodecamer; pentamer of dimers.</text>
</comment>
<feature type="active site" description="Proton acceptor" evidence="7 8">
    <location>
        <position position="184"/>
    </location>
</feature>
<accession>A0A845L8X4</accession>
<feature type="binding site" evidence="7 10">
    <location>
        <position position="46"/>
    </location>
    <ligand>
        <name>Mg(2+)</name>
        <dbReference type="ChEBI" id="CHEBI:18420"/>
    </ligand>
</feature>
<dbReference type="NCBIfam" id="NF001452">
    <property type="entry name" value="PRK00311.1"/>
    <property type="match status" value="1"/>
</dbReference>
<gene>
    <name evidence="7 11" type="primary">panB</name>
    <name evidence="11" type="ORF">GTO91_10655</name>
</gene>
<dbReference type="Pfam" id="PF02548">
    <property type="entry name" value="Pantoate_transf"/>
    <property type="match status" value="1"/>
</dbReference>
<reference evidence="11 12" key="1">
    <citation type="submission" date="2020-01" db="EMBL/GenBank/DDBJ databases">
        <title>Whole-genome sequence of Heliobacterium undosum DSM 13378.</title>
        <authorList>
            <person name="Kyndt J.A."/>
            <person name="Meyer T.E."/>
        </authorList>
    </citation>
    <scope>NUCLEOTIDE SEQUENCE [LARGE SCALE GENOMIC DNA]</scope>
    <source>
        <strain evidence="11 12">DSM 13378</strain>
    </source>
</reference>
<evidence type="ECO:0000313" key="11">
    <source>
        <dbReference type="EMBL" id="MZP30168.1"/>
    </source>
</evidence>
<dbReference type="GO" id="GO:0005737">
    <property type="term" value="C:cytoplasm"/>
    <property type="evidence" value="ECO:0007669"/>
    <property type="project" value="UniProtKB-SubCell"/>
</dbReference>
<dbReference type="PIRSF" id="PIRSF000388">
    <property type="entry name" value="Pantoate_hydroxy_MeTrfase"/>
    <property type="match status" value="1"/>
</dbReference>
<comment type="catalytic activity">
    <reaction evidence="7">
        <text>(6R)-5,10-methylene-5,6,7,8-tetrahydrofolate + 3-methyl-2-oxobutanoate + H2O = 2-dehydropantoate + (6S)-5,6,7,8-tetrahydrofolate</text>
        <dbReference type="Rhea" id="RHEA:11824"/>
        <dbReference type="ChEBI" id="CHEBI:11561"/>
        <dbReference type="ChEBI" id="CHEBI:11851"/>
        <dbReference type="ChEBI" id="CHEBI:15377"/>
        <dbReference type="ChEBI" id="CHEBI:15636"/>
        <dbReference type="ChEBI" id="CHEBI:57453"/>
        <dbReference type="EC" id="2.1.2.11"/>
    </reaction>
</comment>
<feature type="binding site" evidence="7 10">
    <location>
        <position position="117"/>
    </location>
    <ligand>
        <name>Mg(2+)</name>
        <dbReference type="ChEBI" id="CHEBI:18420"/>
    </ligand>
</feature>
<feature type="binding site" evidence="7 9">
    <location>
        <position position="115"/>
    </location>
    <ligand>
        <name>3-methyl-2-oxobutanoate</name>
        <dbReference type="ChEBI" id="CHEBI:11851"/>
    </ligand>
</feature>
<comment type="cofactor">
    <cofactor evidence="7 10">
        <name>Mg(2+)</name>
        <dbReference type="ChEBI" id="CHEBI:18420"/>
    </cofactor>
    <text evidence="7 10">Binds 1 Mg(2+) ion per subunit.</text>
</comment>
<keyword evidence="7" id="KW-0963">Cytoplasm</keyword>
<evidence type="ECO:0000256" key="9">
    <source>
        <dbReference type="PIRSR" id="PIRSR000388-2"/>
    </source>
</evidence>
<comment type="pathway">
    <text evidence="1 7">Cofactor biosynthesis; (R)-pantothenate biosynthesis; (R)-pantoate from 3-methyl-2-oxobutanoate: step 1/2.</text>
</comment>
<dbReference type="RefSeq" id="WP_161258696.1">
    <property type="nucleotide sequence ID" value="NZ_WXEY01000010.1"/>
</dbReference>
<comment type="similarity">
    <text evidence="2 7">Belongs to the PanB family.</text>
</comment>
<dbReference type="FunFam" id="3.20.20.60:FF:000003">
    <property type="entry name" value="3-methyl-2-oxobutanoate hydroxymethyltransferase"/>
    <property type="match status" value="1"/>
</dbReference>
<evidence type="ECO:0000256" key="8">
    <source>
        <dbReference type="PIRSR" id="PIRSR000388-1"/>
    </source>
</evidence>
<dbReference type="GO" id="GO:0032259">
    <property type="term" value="P:methylation"/>
    <property type="evidence" value="ECO:0007669"/>
    <property type="project" value="UniProtKB-KW"/>
</dbReference>
<keyword evidence="11" id="KW-0489">Methyltransferase</keyword>
<dbReference type="AlphaFoldDB" id="A0A845L8X4"/>
<dbReference type="PANTHER" id="PTHR20881">
    <property type="entry name" value="3-METHYL-2-OXOBUTANOATE HYDROXYMETHYLTRANSFERASE"/>
    <property type="match status" value="1"/>
</dbReference>
<name>A0A845L8X4_9FIRM</name>
<evidence type="ECO:0000256" key="1">
    <source>
        <dbReference type="ARBA" id="ARBA00005033"/>
    </source>
</evidence>
<dbReference type="PANTHER" id="PTHR20881:SF0">
    <property type="entry name" value="3-METHYL-2-OXOBUTANOATE HYDROXYMETHYLTRANSFERASE"/>
    <property type="match status" value="1"/>
</dbReference>
<dbReference type="Proteomes" id="UP000463470">
    <property type="component" value="Unassembled WGS sequence"/>
</dbReference>
<comment type="function">
    <text evidence="6 7">Catalyzes the reversible reaction in which hydroxymethyl group from 5,10-methylenetetrahydrofolate is transferred onto alpha-ketoisovalerate to form ketopantoate.</text>
</comment>
<dbReference type="EC" id="2.1.2.11" evidence="7"/>
<keyword evidence="12" id="KW-1185">Reference proteome</keyword>
<organism evidence="11 12">
    <name type="scientific">Heliomicrobium undosum</name>
    <dbReference type="NCBI Taxonomy" id="121734"/>
    <lineage>
        <taxon>Bacteria</taxon>
        <taxon>Bacillati</taxon>
        <taxon>Bacillota</taxon>
        <taxon>Clostridia</taxon>
        <taxon>Eubacteriales</taxon>
        <taxon>Heliobacteriaceae</taxon>
        <taxon>Heliomicrobium</taxon>
    </lineage>
</organism>
<dbReference type="GO" id="GO:0008168">
    <property type="term" value="F:methyltransferase activity"/>
    <property type="evidence" value="ECO:0007669"/>
    <property type="project" value="UniProtKB-KW"/>
</dbReference>
<keyword evidence="5 7" id="KW-0808">Transferase</keyword>
<evidence type="ECO:0000256" key="4">
    <source>
        <dbReference type="ARBA" id="ARBA00022655"/>
    </source>
</evidence>
<evidence type="ECO:0000256" key="6">
    <source>
        <dbReference type="ARBA" id="ARBA00056497"/>
    </source>
</evidence>
<dbReference type="NCBIfam" id="TIGR00222">
    <property type="entry name" value="panB"/>
    <property type="match status" value="1"/>
</dbReference>
<dbReference type="SUPFAM" id="SSF51621">
    <property type="entry name" value="Phosphoenolpyruvate/pyruvate domain"/>
    <property type="match status" value="1"/>
</dbReference>
<sequence length="276" mass="29624">MAKKITLPQCKEMKKQGKRLRMITAYDYPFARLVDESEIEIILVGDSLGMVVLGYDSTVPVTLDEMIHHSKPVVRGAPNTLIVADMPFGTYNVSKEDAIRNANRMLKESGIEAVKVEGGTRMAPTVRALVDAGIPVMGHIGLTPQTAAQLGGFKVQGKTEDAAQQLLEDALALEAAGAFSIVIECVPVGLARTITTSLSIPTIGIGAGPYCDGQVLVIQDLLGIYDRFVPKFVKQYAQTGPAIRAALGDYAREVADGVFPGPEHSFGMDDEMKGLY</sequence>
<evidence type="ECO:0000256" key="10">
    <source>
        <dbReference type="PIRSR" id="PIRSR000388-3"/>
    </source>
</evidence>
<dbReference type="GO" id="GO:0003864">
    <property type="term" value="F:3-methyl-2-oxobutanoate hydroxymethyltransferase activity"/>
    <property type="evidence" value="ECO:0007669"/>
    <property type="project" value="UniProtKB-UniRule"/>
</dbReference>
<protein>
    <recommendedName>
        <fullName evidence="7">3-methyl-2-oxobutanoate hydroxymethyltransferase</fullName>
        <ecNumber evidence="7">2.1.2.11</ecNumber>
    </recommendedName>
    <alternativeName>
        <fullName evidence="7">Ketopantoate hydroxymethyltransferase</fullName>
        <shortName evidence="7">KPHMT</shortName>
    </alternativeName>
</protein>
<dbReference type="InterPro" id="IPR015813">
    <property type="entry name" value="Pyrv/PenolPyrv_kinase-like_dom"/>
</dbReference>
<dbReference type="EMBL" id="WXEY01000010">
    <property type="protein sequence ID" value="MZP30168.1"/>
    <property type="molecule type" value="Genomic_DNA"/>
</dbReference>
<dbReference type="InterPro" id="IPR040442">
    <property type="entry name" value="Pyrv_kinase-like_dom_sf"/>
</dbReference>
<keyword evidence="4 7" id="KW-0566">Pantothenate biosynthesis</keyword>
<evidence type="ECO:0000256" key="2">
    <source>
        <dbReference type="ARBA" id="ARBA00008676"/>
    </source>
</evidence>
<evidence type="ECO:0000256" key="7">
    <source>
        <dbReference type="HAMAP-Rule" id="MF_00156"/>
    </source>
</evidence>
<evidence type="ECO:0000256" key="3">
    <source>
        <dbReference type="ARBA" id="ARBA00011424"/>
    </source>
</evidence>
<dbReference type="CDD" id="cd06557">
    <property type="entry name" value="KPHMT-like"/>
    <property type="match status" value="1"/>
</dbReference>
<feature type="binding site" evidence="7 10">
    <location>
        <position position="85"/>
    </location>
    <ligand>
        <name>Mg(2+)</name>
        <dbReference type="ChEBI" id="CHEBI:18420"/>
    </ligand>
</feature>
<dbReference type="OrthoDB" id="9781789at2"/>
<evidence type="ECO:0000256" key="5">
    <source>
        <dbReference type="ARBA" id="ARBA00022679"/>
    </source>
</evidence>
<dbReference type="InterPro" id="IPR003700">
    <property type="entry name" value="Pantoate_hydroxy_MeTrfase"/>
</dbReference>
<feature type="binding site" evidence="7 9">
    <location>
        <begin position="46"/>
        <end position="47"/>
    </location>
    <ligand>
        <name>3-methyl-2-oxobutanoate</name>
        <dbReference type="ChEBI" id="CHEBI:11851"/>
    </ligand>
</feature>
<dbReference type="UniPathway" id="UPA00028">
    <property type="reaction ID" value="UER00003"/>
</dbReference>
<dbReference type="HAMAP" id="MF_00156">
    <property type="entry name" value="PanB"/>
    <property type="match status" value="1"/>
</dbReference>
<comment type="caution">
    <text evidence="11">The sequence shown here is derived from an EMBL/GenBank/DDBJ whole genome shotgun (WGS) entry which is preliminary data.</text>
</comment>
<proteinExistence type="inferred from homology"/>
<evidence type="ECO:0000313" key="12">
    <source>
        <dbReference type="Proteomes" id="UP000463470"/>
    </source>
</evidence>
<dbReference type="Gene3D" id="3.20.20.60">
    <property type="entry name" value="Phosphoenolpyruvate-binding domains"/>
    <property type="match status" value="1"/>
</dbReference>
<keyword evidence="7 10" id="KW-0460">Magnesium</keyword>
<feature type="binding site" evidence="7 9">
    <location>
        <position position="85"/>
    </location>
    <ligand>
        <name>3-methyl-2-oxobutanoate</name>
        <dbReference type="ChEBI" id="CHEBI:11851"/>
    </ligand>
</feature>
<keyword evidence="7 10" id="KW-0479">Metal-binding</keyword>